<sequence length="188" mass="20312">MSARNSTLPNYTRHITTHNPSGEAIIHSSTPGTWTDLGSSKFDFSVAYTTSSFPTNLNNEADINAYEQLTASGGPGLVNPGGTVLRVVDFAPDQPGLMHRTQSLDYGIVLEGEIDMLLDSGEARRLRKGDIAVQRATMHEWQNPSKTEWTRMVFVLQECEPVVVGGETLGEDVGGNTKLASSSSEGKL</sequence>
<dbReference type="InterPro" id="IPR047142">
    <property type="entry name" value="OryJ/VirC-like"/>
</dbReference>
<protein>
    <submittedName>
        <fullName evidence="2">Uncharacterized protein</fullName>
    </submittedName>
</protein>
<feature type="compositionally biased region" description="Polar residues" evidence="1">
    <location>
        <begin position="178"/>
        <end position="188"/>
    </location>
</feature>
<keyword evidence="3" id="KW-1185">Reference proteome</keyword>
<dbReference type="PANTHER" id="PTHR36156:SF2">
    <property type="entry name" value="CUPIN TYPE-2 DOMAIN-CONTAINING PROTEIN"/>
    <property type="match status" value="1"/>
</dbReference>
<dbReference type="Gene3D" id="2.60.120.10">
    <property type="entry name" value="Jelly Rolls"/>
    <property type="match status" value="1"/>
</dbReference>
<reference evidence="2" key="1">
    <citation type="journal article" date="2019" name="Beilstein J. Org. Chem.">
        <title>Nanangenines: drimane sesquiterpenoids as the dominant metabolite cohort of a novel Australian fungus, Aspergillus nanangensis.</title>
        <authorList>
            <person name="Lacey H.J."/>
            <person name="Gilchrist C.L.M."/>
            <person name="Crombie A."/>
            <person name="Kalaitzis J.A."/>
            <person name="Vuong D."/>
            <person name="Rutledge P.J."/>
            <person name="Turner P."/>
            <person name="Pitt J.I."/>
            <person name="Lacey E."/>
            <person name="Chooi Y.H."/>
            <person name="Piggott A.M."/>
        </authorList>
    </citation>
    <scope>NUCLEOTIDE SEQUENCE</scope>
    <source>
        <strain evidence="2">MST-FP2251</strain>
    </source>
</reference>
<evidence type="ECO:0000313" key="3">
    <source>
        <dbReference type="Proteomes" id="UP001194746"/>
    </source>
</evidence>
<evidence type="ECO:0000256" key="1">
    <source>
        <dbReference type="SAM" id="MobiDB-lite"/>
    </source>
</evidence>
<feature type="region of interest" description="Disordered" evidence="1">
    <location>
        <begin position="167"/>
        <end position="188"/>
    </location>
</feature>
<accession>A0AAD4CIW7</accession>
<proteinExistence type="predicted"/>
<dbReference type="Proteomes" id="UP001194746">
    <property type="component" value="Unassembled WGS sequence"/>
</dbReference>
<name>A0AAD4CIW7_ASPNN</name>
<gene>
    <name evidence="2" type="ORF">FE257_010350</name>
</gene>
<dbReference type="CDD" id="cd02231">
    <property type="entry name" value="cupin_BLL6423-like"/>
    <property type="match status" value="1"/>
</dbReference>
<dbReference type="AlphaFoldDB" id="A0AAD4CIW7"/>
<dbReference type="SUPFAM" id="SSF51182">
    <property type="entry name" value="RmlC-like cupins"/>
    <property type="match status" value="1"/>
</dbReference>
<evidence type="ECO:0000313" key="2">
    <source>
        <dbReference type="EMBL" id="KAF9887355.1"/>
    </source>
</evidence>
<dbReference type="PANTHER" id="PTHR36156">
    <property type="entry name" value="SLR2101 PROTEIN"/>
    <property type="match status" value="1"/>
</dbReference>
<organism evidence="2 3">
    <name type="scientific">Aspergillus nanangensis</name>
    <dbReference type="NCBI Taxonomy" id="2582783"/>
    <lineage>
        <taxon>Eukaryota</taxon>
        <taxon>Fungi</taxon>
        <taxon>Dikarya</taxon>
        <taxon>Ascomycota</taxon>
        <taxon>Pezizomycotina</taxon>
        <taxon>Eurotiomycetes</taxon>
        <taxon>Eurotiomycetidae</taxon>
        <taxon>Eurotiales</taxon>
        <taxon>Aspergillaceae</taxon>
        <taxon>Aspergillus</taxon>
        <taxon>Aspergillus subgen. Circumdati</taxon>
    </lineage>
</organism>
<dbReference type="InterPro" id="IPR014710">
    <property type="entry name" value="RmlC-like_jellyroll"/>
</dbReference>
<reference evidence="2" key="2">
    <citation type="submission" date="2020-02" db="EMBL/GenBank/DDBJ databases">
        <authorList>
            <person name="Gilchrist C.L.M."/>
            <person name="Chooi Y.-H."/>
        </authorList>
    </citation>
    <scope>NUCLEOTIDE SEQUENCE</scope>
    <source>
        <strain evidence="2">MST-FP2251</strain>
    </source>
</reference>
<dbReference type="InterPro" id="IPR011051">
    <property type="entry name" value="RmlC_Cupin_sf"/>
</dbReference>
<comment type="caution">
    <text evidence="2">The sequence shown here is derived from an EMBL/GenBank/DDBJ whole genome shotgun (WGS) entry which is preliminary data.</text>
</comment>
<dbReference type="EMBL" id="VCAU01000063">
    <property type="protein sequence ID" value="KAF9887355.1"/>
    <property type="molecule type" value="Genomic_DNA"/>
</dbReference>